<dbReference type="PANTHER" id="PTHR30093:SF2">
    <property type="entry name" value="TYPE II SECRETION SYSTEM PROTEIN H"/>
    <property type="match status" value="1"/>
</dbReference>
<dbReference type="InterPro" id="IPR012902">
    <property type="entry name" value="N_methyl_site"/>
</dbReference>
<dbReference type="InterPro" id="IPR027558">
    <property type="entry name" value="Pre_pil_HX9DG_C"/>
</dbReference>
<dbReference type="NCBIfam" id="TIGR04294">
    <property type="entry name" value="pre_pil_HX9DG"/>
    <property type="match status" value="1"/>
</dbReference>
<dbReference type="Proteomes" id="UP000318437">
    <property type="component" value="Unassembled WGS sequence"/>
</dbReference>
<evidence type="ECO:0000256" key="1">
    <source>
        <dbReference type="SAM" id="MobiDB-lite"/>
    </source>
</evidence>
<keyword evidence="2" id="KW-0472">Membrane</keyword>
<protein>
    <submittedName>
        <fullName evidence="4">Putative major pilin subunit</fullName>
    </submittedName>
</protein>
<reference evidence="4 5" key="1">
    <citation type="submission" date="2019-02" db="EMBL/GenBank/DDBJ databases">
        <title>Deep-cultivation of Planctomycetes and their phenomic and genomic characterization uncovers novel biology.</title>
        <authorList>
            <person name="Wiegand S."/>
            <person name="Jogler M."/>
            <person name="Boedeker C."/>
            <person name="Pinto D."/>
            <person name="Vollmers J."/>
            <person name="Rivas-Marin E."/>
            <person name="Kohn T."/>
            <person name="Peeters S.H."/>
            <person name="Heuer A."/>
            <person name="Rast P."/>
            <person name="Oberbeckmann S."/>
            <person name="Bunk B."/>
            <person name="Jeske O."/>
            <person name="Meyerdierks A."/>
            <person name="Storesund J.E."/>
            <person name="Kallscheuer N."/>
            <person name="Luecker S."/>
            <person name="Lage O.M."/>
            <person name="Pohl T."/>
            <person name="Merkel B.J."/>
            <person name="Hornburger P."/>
            <person name="Mueller R.-W."/>
            <person name="Bruemmer F."/>
            <person name="Labrenz M."/>
            <person name="Spormann A.M."/>
            <person name="Op Den Camp H."/>
            <person name="Overmann J."/>
            <person name="Amann R."/>
            <person name="Jetten M.S.M."/>
            <person name="Mascher T."/>
            <person name="Medema M.H."/>
            <person name="Devos D.P."/>
            <person name="Kaster A.-K."/>
            <person name="Ovreas L."/>
            <person name="Rohde M."/>
            <person name="Galperin M.Y."/>
            <person name="Jogler C."/>
        </authorList>
    </citation>
    <scope>NUCLEOTIDE SEQUENCE [LARGE SCALE GENOMIC DNA]</scope>
    <source>
        <strain evidence="4 5">Pla144</strain>
    </source>
</reference>
<proteinExistence type="predicted"/>
<dbReference type="Gene3D" id="3.30.700.10">
    <property type="entry name" value="Glycoprotein, Type 4 Pilin"/>
    <property type="match status" value="1"/>
</dbReference>
<dbReference type="RefSeq" id="WP_146448909.1">
    <property type="nucleotide sequence ID" value="NZ_SJPS01000001.1"/>
</dbReference>
<gene>
    <name evidence="4" type="ORF">Pla144_00980</name>
</gene>
<feature type="region of interest" description="Disordered" evidence="1">
    <location>
        <begin position="270"/>
        <end position="298"/>
    </location>
</feature>
<comment type="caution">
    <text evidence="4">The sequence shown here is derived from an EMBL/GenBank/DDBJ whole genome shotgun (WGS) entry which is preliminary data.</text>
</comment>
<dbReference type="Pfam" id="PF07596">
    <property type="entry name" value="SBP_bac_10"/>
    <property type="match status" value="1"/>
</dbReference>
<dbReference type="InterPro" id="IPR045584">
    <property type="entry name" value="Pilin-like"/>
</dbReference>
<evidence type="ECO:0000313" key="5">
    <source>
        <dbReference type="Proteomes" id="UP000318437"/>
    </source>
</evidence>
<evidence type="ECO:0000313" key="4">
    <source>
        <dbReference type="EMBL" id="TWU29322.1"/>
    </source>
</evidence>
<organism evidence="4 5">
    <name type="scientific">Bythopirellula polymerisocia</name>
    <dbReference type="NCBI Taxonomy" id="2528003"/>
    <lineage>
        <taxon>Bacteria</taxon>
        <taxon>Pseudomonadati</taxon>
        <taxon>Planctomycetota</taxon>
        <taxon>Planctomycetia</taxon>
        <taxon>Pirellulales</taxon>
        <taxon>Lacipirellulaceae</taxon>
        <taxon>Bythopirellula</taxon>
    </lineage>
</organism>
<keyword evidence="2" id="KW-1133">Transmembrane helix</keyword>
<dbReference type="InterPro" id="IPR011453">
    <property type="entry name" value="DUF1559"/>
</dbReference>
<dbReference type="SUPFAM" id="SSF54523">
    <property type="entry name" value="Pili subunits"/>
    <property type="match status" value="1"/>
</dbReference>
<dbReference type="OrthoDB" id="255848at2"/>
<accession>A0A5C6CXJ2</accession>
<dbReference type="Pfam" id="PF07963">
    <property type="entry name" value="N_methyl"/>
    <property type="match status" value="1"/>
</dbReference>
<keyword evidence="2" id="KW-0812">Transmembrane</keyword>
<dbReference type="AlphaFoldDB" id="A0A5C6CXJ2"/>
<feature type="domain" description="DUF1559" evidence="3">
    <location>
        <begin position="36"/>
        <end position="365"/>
    </location>
</feature>
<dbReference type="EMBL" id="SJPS01000001">
    <property type="protein sequence ID" value="TWU29322.1"/>
    <property type="molecule type" value="Genomic_DNA"/>
</dbReference>
<sequence length="386" mass="40730">MRLNSSRLKAGFTLVELLVVIAIIGILVALLLPAIQAAREAARRTTCLNQVRQMGIAMQNHVDSYKTFPTGGNVPNPQIKDYMTGGLNSPGNPNGPNKQGLGAFYQILPYLEQNAVQGITNQSDLQSTLIPLYNCPSRRAPGTGPARVQLTDYATAQPATNYCGSSAYDPLAAWPFNGPNPAFAIRSYWCGDGKPGSWAAAPGASPPPTAINYGGVIVRTPYRLISEASANAPAVGEIVSGYPTAIKPSQVSDGLSNTLVISEKLVRSDLYEGQSPPPPDDGAGQVSDDKGWADGWDPDSVRFTGVPPLSDDDQSVCRSSNPAFRRTCVGFEGSVPALFFGSAHSGGVNAVYADASGHFITFDVDHLVFNALGTRDGAEIVDSSQL</sequence>
<dbReference type="PROSITE" id="PS00409">
    <property type="entry name" value="PROKAR_NTER_METHYL"/>
    <property type="match status" value="1"/>
</dbReference>
<name>A0A5C6CXJ2_9BACT</name>
<keyword evidence="5" id="KW-1185">Reference proteome</keyword>
<evidence type="ECO:0000256" key="2">
    <source>
        <dbReference type="SAM" id="Phobius"/>
    </source>
</evidence>
<dbReference type="PANTHER" id="PTHR30093">
    <property type="entry name" value="GENERAL SECRETION PATHWAY PROTEIN G"/>
    <property type="match status" value="1"/>
</dbReference>
<evidence type="ECO:0000259" key="3">
    <source>
        <dbReference type="Pfam" id="PF07596"/>
    </source>
</evidence>
<dbReference type="NCBIfam" id="TIGR02532">
    <property type="entry name" value="IV_pilin_GFxxxE"/>
    <property type="match status" value="1"/>
</dbReference>
<feature type="transmembrane region" description="Helical" evidence="2">
    <location>
        <begin position="12"/>
        <end position="35"/>
    </location>
</feature>